<dbReference type="AlphaFoldDB" id="A0A5D4TJQ4"/>
<name>A0A5D4TJQ4_9BACI</name>
<reference evidence="1 2" key="1">
    <citation type="submission" date="2019-08" db="EMBL/GenBank/DDBJ databases">
        <title>Bacillus genomes from the desert of Cuatro Cienegas, Coahuila.</title>
        <authorList>
            <person name="Olmedo-Alvarez G."/>
        </authorList>
    </citation>
    <scope>NUCLEOTIDE SEQUENCE [LARGE SCALE GENOMIC DNA]</scope>
    <source>
        <strain evidence="1 2">CH87b_3T</strain>
    </source>
</reference>
<gene>
    <name evidence="1" type="ORF">FZC85_20105</name>
</gene>
<evidence type="ECO:0000313" key="2">
    <source>
        <dbReference type="Proteomes" id="UP000324269"/>
    </source>
</evidence>
<organism evidence="1 2">
    <name type="scientific">Rossellomorea aquimaris</name>
    <dbReference type="NCBI Taxonomy" id="189382"/>
    <lineage>
        <taxon>Bacteria</taxon>
        <taxon>Bacillati</taxon>
        <taxon>Bacillota</taxon>
        <taxon>Bacilli</taxon>
        <taxon>Bacillales</taxon>
        <taxon>Bacillaceae</taxon>
        <taxon>Rossellomorea</taxon>
    </lineage>
</organism>
<sequence>MSNYFYKCSCGQPYRLEHEGSIPIRDKFIAKCPSCGKELSTKASSIDVTFHFDPSFKKEK</sequence>
<dbReference type="Proteomes" id="UP000324269">
    <property type="component" value="Unassembled WGS sequence"/>
</dbReference>
<protein>
    <submittedName>
        <fullName evidence="1">Uncharacterized protein</fullName>
    </submittedName>
</protein>
<dbReference type="SUPFAM" id="SSF144217">
    <property type="entry name" value="CSL zinc finger"/>
    <property type="match status" value="1"/>
</dbReference>
<proteinExistence type="predicted"/>
<dbReference type="EMBL" id="VTEZ01000008">
    <property type="protein sequence ID" value="TYS81178.1"/>
    <property type="molecule type" value="Genomic_DNA"/>
</dbReference>
<evidence type="ECO:0000313" key="1">
    <source>
        <dbReference type="EMBL" id="TYS81178.1"/>
    </source>
</evidence>
<dbReference type="OrthoDB" id="2974254at2"/>
<dbReference type="RefSeq" id="WP_148970763.1">
    <property type="nucleotide sequence ID" value="NZ_JBNIKW010000009.1"/>
</dbReference>
<comment type="caution">
    <text evidence="1">The sequence shown here is derived from an EMBL/GenBank/DDBJ whole genome shotgun (WGS) entry which is preliminary data.</text>
</comment>
<accession>A0A5D4TJQ4</accession>
<dbReference type="InterPro" id="IPR036671">
    <property type="entry name" value="DPH_MB_sf"/>
</dbReference>